<dbReference type="GO" id="GO:0005886">
    <property type="term" value="C:plasma membrane"/>
    <property type="evidence" value="ECO:0007669"/>
    <property type="project" value="UniProtKB-SubCell"/>
</dbReference>
<organism evidence="16">
    <name type="scientific">Octopus bimaculoides</name>
    <name type="common">California two-spotted octopus</name>
    <dbReference type="NCBI Taxonomy" id="37653"/>
    <lineage>
        <taxon>Eukaryota</taxon>
        <taxon>Metazoa</taxon>
        <taxon>Spiralia</taxon>
        <taxon>Lophotrochozoa</taxon>
        <taxon>Mollusca</taxon>
        <taxon>Cephalopoda</taxon>
        <taxon>Coleoidea</taxon>
        <taxon>Octopodiformes</taxon>
        <taxon>Octopoda</taxon>
        <taxon>Incirrata</taxon>
        <taxon>Octopodidae</taxon>
        <taxon>Octopus</taxon>
    </lineage>
</organism>
<evidence type="ECO:0000256" key="9">
    <source>
        <dbReference type="ARBA" id="ARBA00023157"/>
    </source>
</evidence>
<evidence type="ECO:0000256" key="4">
    <source>
        <dbReference type="ARBA" id="ARBA00022692"/>
    </source>
</evidence>
<sequence length="815" mass="92669">MNSRRKLRRLYFSLVLTILVWVSFAFSVAPDNKTGKALIPGDIILGGLFPVHQKGEGDKPCGEIDVQRAIQRLEAMLFTVDHINQNTSILPGITLGAAIHDTCARATYALEQSLEFVRASISTLDASEFECEDGSRAKAKYIPTAVAGVIGGSSSSVSLQVANLLRLFHIPQISYASTSAALSDKTRFDYFVRTVPPDTFQAIAMVELVQAFNWTYVSTVASQGDYGESGIDYFQQEARLRNICIATTVKIPTNSKTETFKYIIRRLLEKKNARVVILFVRIEDATSILESATRMNVTNHFVWIASDAWGRQPHPVKNNEKVAEGALTIELTSTVIPQFDDYFQRLDPYLNTRNPWFTEYWEKVHSCKWKTEERSAPLLLNEMPHQICNGDETLEPGFYKQEGKVQFIYDAVYAMALAIHRMQQDVCPRTTKLCERMKKIDGEVLLKKYLLNTSFYDGYGAQVQFDKQGDALGRYSIFNYAYDNLTGQYAYKHVGTWGKNHLELTGDEITWSGGTDLIPMSRCSRPCNYDEVKSVHDTCCWICIKCEDWEYLYDEYSCRDCGLGRWPNATKRSCFSLELQHMTWNSIYAIVPLSLSCLGIIGTVTVMVTFVRYNDTPVVMASGRELSYMLLSGCLFCYLMSFILIAKPSMFICSVQRIGVGFGFAIIYSALLTKTNRISRIFYNARRSARRPPFISPRSQIAIASILISIQIVFTVIWLVLEPPGTRHYFPYNKRNEVILKCKTRDISFLVSLIYNMLLIIICTVYAVKTRNIPENFNESKFIGFSMYTTCIIWLAFVPIYFGTLNAFQVSLFKY</sequence>
<feature type="transmembrane region" description="Helical" evidence="13">
    <location>
        <begin position="700"/>
        <end position="721"/>
    </location>
</feature>
<evidence type="ECO:0000256" key="10">
    <source>
        <dbReference type="ARBA" id="ARBA00023170"/>
    </source>
</evidence>
<feature type="transmembrane region" description="Helical" evidence="13">
    <location>
        <begin position="780"/>
        <end position="802"/>
    </location>
</feature>
<dbReference type="Gene3D" id="2.10.50.30">
    <property type="entry name" value="GPCR, family 3, nine cysteines domain"/>
    <property type="match status" value="1"/>
</dbReference>
<feature type="domain" description="G-protein coupled receptors family 3 profile" evidence="15">
    <location>
        <begin position="588"/>
        <end position="815"/>
    </location>
</feature>
<evidence type="ECO:0000256" key="11">
    <source>
        <dbReference type="ARBA" id="ARBA00023180"/>
    </source>
</evidence>
<keyword evidence="10" id="KW-0675">Receptor</keyword>
<dbReference type="InterPro" id="IPR000337">
    <property type="entry name" value="GPCR_3"/>
</dbReference>
<dbReference type="InterPro" id="IPR017979">
    <property type="entry name" value="GPCR_3_CS"/>
</dbReference>
<keyword evidence="5 14" id="KW-0732">Signal</keyword>
<dbReference type="PROSITE" id="PS00979">
    <property type="entry name" value="G_PROTEIN_RECEP_F3_1"/>
    <property type="match status" value="1"/>
</dbReference>
<evidence type="ECO:0000256" key="7">
    <source>
        <dbReference type="ARBA" id="ARBA00023040"/>
    </source>
</evidence>
<evidence type="ECO:0000256" key="12">
    <source>
        <dbReference type="ARBA" id="ARBA00023224"/>
    </source>
</evidence>
<evidence type="ECO:0000313" key="16">
    <source>
        <dbReference type="EMBL" id="KOF89940.1"/>
    </source>
</evidence>
<reference evidence="16" key="1">
    <citation type="submission" date="2015-07" db="EMBL/GenBank/DDBJ databases">
        <title>MeaNS - Measles Nucleotide Surveillance Program.</title>
        <authorList>
            <person name="Tran T."/>
            <person name="Druce J."/>
        </authorList>
    </citation>
    <scope>NUCLEOTIDE SEQUENCE</scope>
    <source>
        <strain evidence="16">UCB-OBI-ISO-001</strain>
        <tissue evidence="16">Gonad</tissue>
    </source>
</reference>
<keyword evidence="6 13" id="KW-1133">Transmembrane helix</keyword>
<evidence type="ECO:0000256" key="1">
    <source>
        <dbReference type="ARBA" id="ARBA00004651"/>
    </source>
</evidence>
<keyword evidence="12" id="KW-0807">Transducer</keyword>
<dbReference type="OrthoDB" id="425344at2759"/>
<evidence type="ECO:0000256" key="8">
    <source>
        <dbReference type="ARBA" id="ARBA00023136"/>
    </source>
</evidence>
<evidence type="ECO:0000256" key="6">
    <source>
        <dbReference type="ARBA" id="ARBA00022989"/>
    </source>
</evidence>
<dbReference type="PANTHER" id="PTHR24060">
    <property type="entry name" value="METABOTROPIC GLUTAMATE RECEPTOR"/>
    <property type="match status" value="1"/>
</dbReference>
<evidence type="ECO:0000256" key="3">
    <source>
        <dbReference type="ARBA" id="ARBA00022475"/>
    </source>
</evidence>
<feature type="transmembrane region" description="Helical" evidence="13">
    <location>
        <begin position="747"/>
        <end position="768"/>
    </location>
</feature>
<dbReference type="PROSITE" id="PS50259">
    <property type="entry name" value="G_PROTEIN_RECEP_F3_4"/>
    <property type="match status" value="1"/>
</dbReference>
<evidence type="ECO:0000256" key="5">
    <source>
        <dbReference type="ARBA" id="ARBA00022729"/>
    </source>
</evidence>
<accession>A0A0L8HMD0</accession>
<comment type="similarity">
    <text evidence="2">Belongs to the G-protein coupled receptor 3 family.</text>
</comment>
<keyword evidence="3" id="KW-1003">Cell membrane</keyword>
<dbReference type="PROSITE" id="PS00981">
    <property type="entry name" value="G_PROTEIN_RECEP_F3_3"/>
    <property type="match status" value="1"/>
</dbReference>
<keyword evidence="8 13" id="KW-0472">Membrane</keyword>
<dbReference type="FunFam" id="3.40.50.2300:FF:000009">
    <property type="entry name" value="Glutamate receptor, metabotropic 4"/>
    <property type="match status" value="1"/>
</dbReference>
<keyword evidence="4 13" id="KW-0812">Transmembrane</keyword>
<dbReference type="InterPro" id="IPR001828">
    <property type="entry name" value="ANF_lig-bd_rcpt"/>
</dbReference>
<keyword evidence="9" id="KW-1015">Disulfide bond</keyword>
<evidence type="ECO:0000259" key="15">
    <source>
        <dbReference type="PROSITE" id="PS50259"/>
    </source>
</evidence>
<evidence type="ECO:0000256" key="14">
    <source>
        <dbReference type="SAM" id="SignalP"/>
    </source>
</evidence>
<dbReference type="Pfam" id="PF01094">
    <property type="entry name" value="ANF_receptor"/>
    <property type="match status" value="1"/>
</dbReference>
<dbReference type="InterPro" id="IPR038550">
    <property type="entry name" value="GPCR_3_9-Cys_sf"/>
</dbReference>
<feature type="chain" id="PRO_5005583780" description="G-protein coupled receptors family 3 profile domain-containing protein" evidence="14">
    <location>
        <begin position="26"/>
        <end position="815"/>
    </location>
</feature>
<protein>
    <recommendedName>
        <fullName evidence="15">G-protein coupled receptors family 3 profile domain-containing protein</fullName>
    </recommendedName>
</protein>
<keyword evidence="11" id="KW-0325">Glycoprotein</keyword>
<evidence type="ECO:0000256" key="13">
    <source>
        <dbReference type="SAM" id="Phobius"/>
    </source>
</evidence>
<feature type="transmembrane region" description="Helical" evidence="13">
    <location>
        <begin position="658"/>
        <end position="679"/>
    </location>
</feature>
<dbReference type="SUPFAM" id="SSF53822">
    <property type="entry name" value="Periplasmic binding protein-like I"/>
    <property type="match status" value="1"/>
</dbReference>
<feature type="transmembrane region" description="Helical" evidence="13">
    <location>
        <begin position="626"/>
        <end position="646"/>
    </location>
</feature>
<dbReference type="PRINTS" id="PR00593">
    <property type="entry name" value="MTABOTROPICR"/>
</dbReference>
<dbReference type="InterPro" id="IPR050726">
    <property type="entry name" value="mGluR"/>
</dbReference>
<dbReference type="InterPro" id="IPR000162">
    <property type="entry name" value="GPCR_3_mtglu_rcpt"/>
</dbReference>
<proteinExistence type="inferred from homology"/>
<gene>
    <name evidence="16" type="ORF">OCBIM_22012257mg</name>
</gene>
<dbReference type="InterPro" id="IPR028082">
    <property type="entry name" value="Peripla_BP_I"/>
</dbReference>
<name>A0A0L8HMD0_OCTBM</name>
<dbReference type="PRINTS" id="PR00248">
    <property type="entry name" value="GPCRMGR"/>
</dbReference>
<evidence type="ECO:0000256" key="2">
    <source>
        <dbReference type="ARBA" id="ARBA00007242"/>
    </source>
</evidence>
<dbReference type="AlphaFoldDB" id="A0A0L8HMD0"/>
<keyword evidence="7" id="KW-0297">G-protein coupled receptor</keyword>
<dbReference type="InterPro" id="IPR017978">
    <property type="entry name" value="GPCR_3_C"/>
</dbReference>
<comment type="subcellular location">
    <subcellularLocation>
        <location evidence="1">Cell membrane</location>
        <topology evidence="1">Multi-pass membrane protein</topology>
    </subcellularLocation>
</comment>
<dbReference type="PROSITE" id="PS00980">
    <property type="entry name" value="G_PROTEIN_RECEP_F3_2"/>
    <property type="match status" value="1"/>
</dbReference>
<dbReference type="GO" id="GO:0004930">
    <property type="term" value="F:G protein-coupled receptor activity"/>
    <property type="evidence" value="ECO:0007669"/>
    <property type="project" value="UniProtKB-KW"/>
</dbReference>
<dbReference type="FunFam" id="2.10.50.30:FF:000001">
    <property type="entry name" value="metabotropic glutamate receptor 1"/>
    <property type="match status" value="1"/>
</dbReference>
<dbReference type="EMBL" id="KQ417895">
    <property type="protein sequence ID" value="KOF89940.1"/>
    <property type="molecule type" value="Genomic_DNA"/>
</dbReference>
<feature type="transmembrane region" description="Helical" evidence="13">
    <location>
        <begin position="587"/>
        <end position="614"/>
    </location>
</feature>
<dbReference type="Pfam" id="PF00003">
    <property type="entry name" value="7tm_3"/>
    <property type="match status" value="1"/>
</dbReference>
<dbReference type="Gene3D" id="3.40.50.2300">
    <property type="match status" value="2"/>
</dbReference>
<feature type="signal peptide" evidence="14">
    <location>
        <begin position="1"/>
        <end position="25"/>
    </location>
</feature>